<dbReference type="EnsemblPlants" id="PNT75882">
    <property type="protein sequence ID" value="PNT75882"/>
    <property type="gene ID" value="BRADI_1g40407v3"/>
</dbReference>
<dbReference type="PANTHER" id="PTHR12446">
    <property type="entry name" value="TESMIN/TSO1-RELATED"/>
    <property type="match status" value="1"/>
</dbReference>
<protein>
    <recommendedName>
        <fullName evidence="5">CRC domain-containing protein</fullName>
    </recommendedName>
</protein>
<dbReference type="GO" id="GO:0005634">
    <property type="term" value="C:nucleus"/>
    <property type="evidence" value="ECO:0007669"/>
    <property type="project" value="UniProtKB-SubCell"/>
</dbReference>
<comment type="subcellular location">
    <subcellularLocation>
        <location evidence="1">Nucleus</location>
    </subcellularLocation>
</comment>
<gene>
    <name evidence="7" type="primary">LOC100843440</name>
    <name evidence="6" type="ORF">BRADI_1g40407v3</name>
</gene>
<feature type="domain" description="CRC" evidence="5">
    <location>
        <begin position="68"/>
        <end position="190"/>
    </location>
</feature>
<dbReference type="Gramene" id="PNT75882">
    <property type="protein sequence ID" value="PNT75882"/>
    <property type="gene ID" value="BRADI_1g40407v3"/>
</dbReference>
<comment type="similarity">
    <text evidence="2">Belongs to the lin-54 family.</text>
</comment>
<reference evidence="6 7" key="1">
    <citation type="journal article" date="2010" name="Nature">
        <title>Genome sequencing and analysis of the model grass Brachypodium distachyon.</title>
        <authorList>
            <consortium name="International Brachypodium Initiative"/>
        </authorList>
    </citation>
    <scope>NUCLEOTIDE SEQUENCE [LARGE SCALE GENOMIC DNA]</scope>
    <source>
        <strain evidence="6">Bd21</strain>
        <strain evidence="7">cv. Bd21</strain>
    </source>
</reference>
<feature type="compositionally biased region" description="Basic and acidic residues" evidence="4">
    <location>
        <begin position="417"/>
        <end position="431"/>
    </location>
</feature>
<feature type="region of interest" description="Disordered" evidence="4">
    <location>
        <begin position="309"/>
        <end position="329"/>
    </location>
</feature>
<keyword evidence="8" id="KW-1185">Reference proteome</keyword>
<dbReference type="InterPro" id="IPR028307">
    <property type="entry name" value="Lin-54_fam"/>
</dbReference>
<evidence type="ECO:0000256" key="2">
    <source>
        <dbReference type="ARBA" id="ARBA00007267"/>
    </source>
</evidence>
<keyword evidence="3" id="KW-0539">Nucleus</keyword>
<evidence type="ECO:0000313" key="6">
    <source>
        <dbReference type="EMBL" id="PNT75882.1"/>
    </source>
</evidence>
<evidence type="ECO:0000313" key="8">
    <source>
        <dbReference type="Proteomes" id="UP000008810"/>
    </source>
</evidence>
<dbReference type="PANTHER" id="PTHR12446:SF58">
    <property type="entry name" value="OS06G0332700 PROTEIN"/>
    <property type="match status" value="1"/>
</dbReference>
<evidence type="ECO:0000259" key="5">
    <source>
        <dbReference type="PROSITE" id="PS51634"/>
    </source>
</evidence>
<feature type="region of interest" description="Disordered" evidence="4">
    <location>
        <begin position="1"/>
        <end position="44"/>
    </location>
</feature>
<dbReference type="Pfam" id="PF03638">
    <property type="entry name" value="TCR"/>
    <property type="match status" value="2"/>
</dbReference>
<dbReference type="SMART" id="SM01114">
    <property type="entry name" value="CXC"/>
    <property type="match status" value="2"/>
</dbReference>
<dbReference type="InterPro" id="IPR005172">
    <property type="entry name" value="CRC"/>
</dbReference>
<evidence type="ECO:0000313" key="7">
    <source>
        <dbReference type="EnsemblPlants" id="PNT75882"/>
    </source>
</evidence>
<reference evidence="6" key="2">
    <citation type="submission" date="2017-06" db="EMBL/GenBank/DDBJ databases">
        <title>WGS assembly of Brachypodium distachyon.</title>
        <authorList>
            <consortium name="The International Brachypodium Initiative"/>
            <person name="Lucas S."/>
            <person name="Harmon-Smith M."/>
            <person name="Lail K."/>
            <person name="Tice H."/>
            <person name="Grimwood J."/>
            <person name="Bruce D."/>
            <person name="Barry K."/>
            <person name="Shu S."/>
            <person name="Lindquist E."/>
            <person name="Wang M."/>
            <person name="Pitluck S."/>
            <person name="Vogel J.P."/>
            <person name="Garvin D.F."/>
            <person name="Mockler T.C."/>
            <person name="Schmutz J."/>
            <person name="Rokhsar D."/>
            <person name="Bevan M.W."/>
        </authorList>
    </citation>
    <scope>NUCLEOTIDE SEQUENCE</scope>
    <source>
        <strain evidence="6">Bd21</strain>
    </source>
</reference>
<dbReference type="Proteomes" id="UP000008810">
    <property type="component" value="Chromosome 1"/>
</dbReference>
<dbReference type="ExpressionAtlas" id="A0A2K2DNN9">
    <property type="expression patterns" value="baseline"/>
</dbReference>
<dbReference type="OrthoDB" id="6283463at2759"/>
<reference evidence="7" key="3">
    <citation type="submission" date="2018-08" db="UniProtKB">
        <authorList>
            <consortium name="EnsemblPlants"/>
        </authorList>
    </citation>
    <scope>IDENTIFICATION</scope>
    <source>
        <strain evidence="7">cv. Bd21</strain>
    </source>
</reference>
<dbReference type="AlphaFoldDB" id="A0A2K2DNN9"/>
<evidence type="ECO:0000256" key="1">
    <source>
        <dbReference type="ARBA" id="ARBA00004123"/>
    </source>
</evidence>
<dbReference type="InterPro" id="IPR033467">
    <property type="entry name" value="Tesmin/TSO1-like_CXC"/>
</dbReference>
<proteinExistence type="inferred from homology"/>
<dbReference type="EMBL" id="CM000880">
    <property type="protein sequence ID" value="PNT75882.1"/>
    <property type="molecule type" value="Genomic_DNA"/>
</dbReference>
<organism evidence="6">
    <name type="scientific">Brachypodium distachyon</name>
    <name type="common">Purple false brome</name>
    <name type="synonym">Trachynia distachya</name>
    <dbReference type="NCBI Taxonomy" id="15368"/>
    <lineage>
        <taxon>Eukaryota</taxon>
        <taxon>Viridiplantae</taxon>
        <taxon>Streptophyta</taxon>
        <taxon>Embryophyta</taxon>
        <taxon>Tracheophyta</taxon>
        <taxon>Spermatophyta</taxon>
        <taxon>Magnoliopsida</taxon>
        <taxon>Liliopsida</taxon>
        <taxon>Poales</taxon>
        <taxon>Poaceae</taxon>
        <taxon>BOP clade</taxon>
        <taxon>Pooideae</taxon>
        <taxon>Stipodae</taxon>
        <taxon>Brachypodieae</taxon>
        <taxon>Brachypodium</taxon>
    </lineage>
</organism>
<dbReference type="PROSITE" id="PS51634">
    <property type="entry name" value="CRC"/>
    <property type="match status" value="1"/>
</dbReference>
<evidence type="ECO:0000256" key="3">
    <source>
        <dbReference type="ARBA" id="ARBA00023242"/>
    </source>
</evidence>
<feature type="region of interest" description="Disordered" evidence="4">
    <location>
        <begin position="401"/>
        <end position="440"/>
    </location>
</feature>
<feature type="compositionally biased region" description="Low complexity" evidence="4">
    <location>
        <begin position="11"/>
        <end position="20"/>
    </location>
</feature>
<name>A0A2K2DNN9_BRADI</name>
<sequence>MEPEEQQMVQPPVSASAPAAELKVPSHQPPPKPAASTQPAMPVPRPWPVAFTPMKPMVEVKSGTPQKRKKQCNCKNSHCLKLYCECFAAGLYCDGCNCKQCGNRVENEKARQEAINNTKQRNPKAFQPKIENVSNTLSVRKDAGVPSFPKHNKGCHCKKSGCLKKYCECFQANILCSKNCKCMDCKNFEGSEELQAIIQGYNASDRNNIQQATNVTLNGPIGSSGHKCSPACRRHPDDPLGSEANHVDASQVASSTGLEGCIDHKVEIDVERTSCTKTDLNNDKMKNQEVQKAVVRQPDEATYIDHRNVGDLESPCSNSQEDSRPASPGTQALMCDEQGTAFGTDYRSSFPMALHDQDTSELNGVQEKTVLTGFRDYLRLVITRGKINEGNILSESAMELEDQRHQSVSTNLLPLKAVEKPKSPDDSENPKASEPSSSNC</sequence>
<accession>A0A2K2DNN9</accession>
<evidence type="ECO:0000256" key="4">
    <source>
        <dbReference type="SAM" id="MobiDB-lite"/>
    </source>
</evidence>